<sequence length="83" mass="8207">MSTSFPHPIRTALFGAALLALSGCGNKGPLVMPQKPVPVEAAPAAAPDATSPATTDPAGQAQPVDGQQKPADATSTTPTDGNE</sequence>
<dbReference type="Proteomes" id="UP000055854">
    <property type="component" value="Unassembled WGS sequence"/>
</dbReference>
<keyword evidence="4" id="KW-0564">Palmitate</keyword>
<evidence type="ECO:0000256" key="2">
    <source>
        <dbReference type="ARBA" id="ARBA00022729"/>
    </source>
</evidence>
<evidence type="ECO:0000256" key="4">
    <source>
        <dbReference type="ARBA" id="ARBA00023139"/>
    </source>
</evidence>
<evidence type="ECO:0008006" key="10">
    <source>
        <dbReference type="Google" id="ProtNLM"/>
    </source>
</evidence>
<evidence type="ECO:0000313" key="9">
    <source>
        <dbReference type="Proteomes" id="UP000055854"/>
    </source>
</evidence>
<evidence type="ECO:0000256" key="1">
    <source>
        <dbReference type="ARBA" id="ARBA00004459"/>
    </source>
</evidence>
<keyword evidence="3" id="KW-0472">Membrane</keyword>
<dbReference type="InterPro" id="IPR032831">
    <property type="entry name" value="LptM_cons"/>
</dbReference>
<feature type="compositionally biased region" description="Low complexity" evidence="7">
    <location>
        <begin position="41"/>
        <end position="58"/>
    </location>
</feature>
<protein>
    <recommendedName>
        <fullName evidence="10">Sugar transporter</fullName>
    </recommendedName>
</protein>
<feature type="compositionally biased region" description="Polar residues" evidence="7">
    <location>
        <begin position="73"/>
        <end position="83"/>
    </location>
</feature>
<comment type="subcellular location">
    <subcellularLocation>
        <location evidence="1">Cell outer membrane</location>
        <topology evidence="1">Lipid-anchor</topology>
    </subcellularLocation>
</comment>
<dbReference type="Pfam" id="PF13627">
    <property type="entry name" value="LptM_cons"/>
    <property type="match status" value="1"/>
</dbReference>
<keyword evidence="5" id="KW-0998">Cell outer membrane</keyword>
<dbReference type="AlphaFoldDB" id="A0A125PUY2"/>
<proteinExistence type="predicted"/>
<keyword evidence="6" id="KW-0449">Lipoprotein</keyword>
<evidence type="ECO:0000256" key="6">
    <source>
        <dbReference type="ARBA" id="ARBA00023288"/>
    </source>
</evidence>
<gene>
    <name evidence="8" type="ORF">ATB53_05985</name>
</gene>
<reference evidence="8 9" key="1">
    <citation type="submission" date="2015-11" db="EMBL/GenBank/DDBJ databases">
        <title>Long Read and Single Molecule DNA Sequencing Simplifies Genome Assembly and TAL Effector Gene Analysis of Xanthomonas translucens.</title>
        <authorList>
            <person name="Peng Z."/>
            <person name="Hu Y."/>
            <person name="Xie J."/>
            <person name="Potnis N."/>
            <person name="Akhunova A."/>
            <person name="Jones J."/>
            <person name="Liu Z."/>
            <person name="White F."/>
            <person name="Liu S."/>
        </authorList>
    </citation>
    <scope>NUCLEOTIDE SEQUENCE [LARGE SCALE GENOMIC DNA]</scope>
    <source>
        <strain evidence="8 9">B1</strain>
    </source>
</reference>
<organism evidence="8 9">
    <name type="scientific">Xanthomonas campestris pv. translucens</name>
    <dbReference type="NCBI Taxonomy" id="343"/>
    <lineage>
        <taxon>Bacteria</taxon>
        <taxon>Pseudomonadati</taxon>
        <taxon>Pseudomonadota</taxon>
        <taxon>Gammaproteobacteria</taxon>
        <taxon>Lysobacterales</taxon>
        <taxon>Lysobacteraceae</taxon>
        <taxon>Xanthomonas</taxon>
        <taxon>Xanthomonas translucens group</taxon>
    </lineage>
</organism>
<evidence type="ECO:0000256" key="7">
    <source>
        <dbReference type="SAM" id="MobiDB-lite"/>
    </source>
</evidence>
<keyword evidence="2" id="KW-0732">Signal</keyword>
<dbReference type="RefSeq" id="WP_003465890.1">
    <property type="nucleotide sequence ID" value="NZ_CP093446.1"/>
</dbReference>
<evidence type="ECO:0000313" key="8">
    <source>
        <dbReference type="EMBL" id="KWV11537.1"/>
    </source>
</evidence>
<dbReference type="NCBIfam" id="NF047847">
    <property type="entry name" value="SS_mature_LptM"/>
    <property type="match status" value="1"/>
</dbReference>
<evidence type="ECO:0000256" key="5">
    <source>
        <dbReference type="ARBA" id="ARBA00023237"/>
    </source>
</evidence>
<comment type="caution">
    <text evidence="8">The sequence shown here is derived from an EMBL/GenBank/DDBJ whole genome shotgun (WGS) entry which is preliminary data.</text>
</comment>
<feature type="region of interest" description="Disordered" evidence="7">
    <location>
        <begin position="26"/>
        <end position="83"/>
    </location>
</feature>
<dbReference type="GO" id="GO:0009279">
    <property type="term" value="C:cell outer membrane"/>
    <property type="evidence" value="ECO:0007669"/>
    <property type="project" value="UniProtKB-SubCell"/>
</dbReference>
<accession>A0A125PUY2</accession>
<name>A0A125PUY2_XANCT</name>
<dbReference type="EMBL" id="LNTA01000282">
    <property type="protein sequence ID" value="KWV11537.1"/>
    <property type="molecule type" value="Genomic_DNA"/>
</dbReference>
<dbReference type="GeneID" id="66888422"/>
<evidence type="ECO:0000256" key="3">
    <source>
        <dbReference type="ARBA" id="ARBA00023136"/>
    </source>
</evidence>